<protein>
    <submittedName>
        <fullName evidence="2">Uncharacterized protein</fullName>
    </submittedName>
</protein>
<dbReference type="EMBL" id="CP001466">
    <property type="protein sequence ID" value="ACN53196.1"/>
    <property type="molecule type" value="Genomic_DNA"/>
</dbReference>
<evidence type="ECO:0000256" key="1">
    <source>
        <dbReference type="SAM" id="Phobius"/>
    </source>
</evidence>
<reference evidence="2 3" key="1">
    <citation type="journal article" date="2012" name="J. Bacteriol.">
        <title>Whole-Genome Sequences of Borrelia bissettii, Borrelia valaisiana, and Borrelia spielmanii.</title>
        <authorList>
            <person name="Schutzer S.E."/>
            <person name="Fraser-Liggett C.M."/>
            <person name="Qiu W.G."/>
            <person name="Kraiczy P."/>
            <person name="Mongodin E.F."/>
            <person name="Dunn J.J."/>
            <person name="Luft B.J."/>
            <person name="Casjens S.R."/>
        </authorList>
    </citation>
    <scope>NUCLEOTIDE SEQUENCE [LARGE SCALE GENOMIC DNA]</scope>
    <source>
        <strain evidence="2 3">A14S</strain>
        <plasmid evidence="2 3">A14S_lp36</plasmid>
    </source>
</reference>
<dbReference type="AlphaFoldDB" id="C0RBS9"/>
<keyword evidence="1" id="KW-0472">Membrane</keyword>
<name>C0RBS9_9SPIR</name>
<keyword evidence="2" id="KW-0614">Plasmid</keyword>
<organism evidence="2 3">
    <name type="scientific">Borreliella spielmanii A14S</name>
    <dbReference type="NCBI Taxonomy" id="498742"/>
    <lineage>
        <taxon>Bacteria</taxon>
        <taxon>Pseudomonadati</taxon>
        <taxon>Spirochaetota</taxon>
        <taxon>Spirochaetia</taxon>
        <taxon>Spirochaetales</taxon>
        <taxon>Borreliaceae</taxon>
        <taxon>Borreliella</taxon>
    </lineage>
</organism>
<dbReference type="Proteomes" id="UP000003481">
    <property type="component" value="Plasmid A14S_lp36"/>
</dbReference>
<dbReference type="HOGENOM" id="CLU_2913335_0_0_12"/>
<sequence>MFKLISRFFSIFLIAINYYTSIIVLNNQKFDLNLSIKQVITSRFINIIRVINVPKKFIKIP</sequence>
<gene>
    <name evidence="2" type="ORF">BSPA14S_K0019</name>
</gene>
<accession>C0RBS9</accession>
<evidence type="ECO:0000313" key="3">
    <source>
        <dbReference type="Proteomes" id="UP000003481"/>
    </source>
</evidence>
<geneLocation type="plasmid" evidence="2 3">
    <name>A14S_lp36</name>
</geneLocation>
<proteinExistence type="predicted"/>
<keyword evidence="1" id="KW-0812">Transmembrane</keyword>
<evidence type="ECO:0000313" key="2">
    <source>
        <dbReference type="EMBL" id="ACN53196.1"/>
    </source>
</evidence>
<feature type="transmembrane region" description="Helical" evidence="1">
    <location>
        <begin position="6"/>
        <end position="25"/>
    </location>
</feature>
<keyword evidence="1" id="KW-1133">Transmembrane helix</keyword>